<dbReference type="Gene3D" id="3.10.100.10">
    <property type="entry name" value="Mannose-Binding Protein A, subunit A"/>
    <property type="match status" value="1"/>
</dbReference>
<dbReference type="InterPro" id="IPR050111">
    <property type="entry name" value="C-type_lectin/snaclec_domain"/>
</dbReference>
<dbReference type="InterPro" id="IPR001304">
    <property type="entry name" value="C-type_lectin-like"/>
</dbReference>
<reference evidence="5 6" key="2">
    <citation type="submission" date="2017-04" db="EMBL/GenBank/DDBJ databases">
        <title>CpG methylation of centromeres and impact of large insertions on vertebrate speciation.</title>
        <authorList>
            <person name="Ichikawa K."/>
            <person name="Yoshimura J."/>
            <person name="Morishita S."/>
        </authorList>
    </citation>
    <scope>NUCLEOTIDE SEQUENCE</scope>
    <source>
        <strain evidence="5 6">HSOK</strain>
    </source>
</reference>
<organism evidence="5 6">
    <name type="scientific">Oryzias latipes</name>
    <name type="common">Japanese rice fish</name>
    <name type="synonym">Japanese killifish</name>
    <dbReference type="NCBI Taxonomy" id="8090"/>
    <lineage>
        <taxon>Eukaryota</taxon>
        <taxon>Metazoa</taxon>
        <taxon>Chordata</taxon>
        <taxon>Craniata</taxon>
        <taxon>Vertebrata</taxon>
        <taxon>Euteleostomi</taxon>
        <taxon>Actinopterygii</taxon>
        <taxon>Neopterygii</taxon>
        <taxon>Teleostei</taxon>
        <taxon>Neoteleostei</taxon>
        <taxon>Acanthomorphata</taxon>
        <taxon>Ovalentaria</taxon>
        <taxon>Atherinomorphae</taxon>
        <taxon>Beloniformes</taxon>
        <taxon>Adrianichthyidae</taxon>
        <taxon>Oryziinae</taxon>
        <taxon>Oryzias</taxon>
    </lineage>
</organism>
<evidence type="ECO:0000256" key="3">
    <source>
        <dbReference type="SAM" id="Phobius"/>
    </source>
</evidence>
<dbReference type="PANTHER" id="PTHR22803">
    <property type="entry name" value="MANNOSE, PHOSPHOLIPASE, LECTIN RECEPTOR RELATED"/>
    <property type="match status" value="1"/>
</dbReference>
<evidence type="ECO:0000256" key="1">
    <source>
        <dbReference type="ARBA" id="ARBA00022734"/>
    </source>
</evidence>
<dbReference type="SUPFAM" id="SSF56436">
    <property type="entry name" value="C-type lectin-like"/>
    <property type="match status" value="1"/>
</dbReference>
<feature type="transmembrane region" description="Helical" evidence="3">
    <location>
        <begin position="49"/>
        <end position="70"/>
    </location>
</feature>
<keyword evidence="3" id="KW-0812">Transmembrane</keyword>
<evidence type="ECO:0000313" key="5">
    <source>
        <dbReference type="Ensembl" id="ENSORLP00015001212.1"/>
    </source>
</evidence>
<dbReference type="PROSITE" id="PS50041">
    <property type="entry name" value="C_TYPE_LECTIN_2"/>
    <property type="match status" value="1"/>
</dbReference>
<reference key="1">
    <citation type="journal article" date="2007" name="Nature">
        <title>The medaka draft genome and insights into vertebrate genome evolution.</title>
        <authorList>
            <person name="Kasahara M."/>
            <person name="Naruse K."/>
            <person name="Sasaki S."/>
            <person name="Nakatani Y."/>
            <person name="Qu W."/>
            <person name="Ahsan B."/>
            <person name="Yamada T."/>
            <person name="Nagayasu Y."/>
            <person name="Doi K."/>
            <person name="Kasai Y."/>
            <person name="Jindo T."/>
            <person name="Kobayashi D."/>
            <person name="Shimada A."/>
            <person name="Toyoda A."/>
            <person name="Kuroki Y."/>
            <person name="Fujiyama A."/>
            <person name="Sasaki T."/>
            <person name="Shimizu A."/>
            <person name="Asakawa S."/>
            <person name="Shimizu N."/>
            <person name="Hashimoto S."/>
            <person name="Yang J."/>
            <person name="Lee Y."/>
            <person name="Matsushima K."/>
            <person name="Sugano S."/>
            <person name="Sakaizumi M."/>
            <person name="Narita T."/>
            <person name="Ohishi K."/>
            <person name="Haga S."/>
            <person name="Ohta F."/>
            <person name="Nomoto H."/>
            <person name="Nogata K."/>
            <person name="Morishita T."/>
            <person name="Endo T."/>
            <person name="Shin-I T."/>
            <person name="Takeda H."/>
            <person name="Morishita S."/>
            <person name="Kohara Y."/>
        </authorList>
    </citation>
    <scope>NUCLEOTIDE SEQUENCE [LARGE SCALE GENOMIC DNA]</scope>
    <source>
        <strain>Hd-rR</strain>
    </source>
</reference>
<keyword evidence="3" id="KW-0472">Membrane</keyword>
<dbReference type="SMART" id="SM00034">
    <property type="entry name" value="CLECT"/>
    <property type="match status" value="1"/>
</dbReference>
<reference evidence="5" key="4">
    <citation type="submission" date="2025-09" db="UniProtKB">
        <authorList>
            <consortium name="Ensembl"/>
        </authorList>
    </citation>
    <scope>IDENTIFICATION</scope>
    <source>
        <strain evidence="5">HSOK</strain>
    </source>
</reference>
<dbReference type="InterPro" id="IPR033989">
    <property type="entry name" value="CD209-like_CTLD"/>
</dbReference>
<evidence type="ECO:0000259" key="4">
    <source>
        <dbReference type="PROSITE" id="PS50041"/>
    </source>
</evidence>
<dbReference type="AlphaFoldDB" id="A0A3P9H0T2"/>
<evidence type="ECO:0000313" key="6">
    <source>
        <dbReference type="Proteomes" id="UP000265200"/>
    </source>
</evidence>
<feature type="region of interest" description="Disordered" evidence="2">
    <location>
        <begin position="258"/>
        <end position="291"/>
    </location>
</feature>
<proteinExistence type="predicted"/>
<dbReference type="Pfam" id="PF00059">
    <property type="entry name" value="Lectin_C"/>
    <property type="match status" value="1"/>
</dbReference>
<dbReference type="InterPro" id="IPR016186">
    <property type="entry name" value="C-type_lectin-like/link_sf"/>
</dbReference>
<feature type="domain" description="C-type lectin" evidence="4">
    <location>
        <begin position="150"/>
        <end position="255"/>
    </location>
</feature>
<keyword evidence="3" id="KW-1133">Transmembrane helix</keyword>
<dbReference type="Proteomes" id="UP000265200">
    <property type="component" value="Chromosome 18"/>
</dbReference>
<dbReference type="CDD" id="cd03590">
    <property type="entry name" value="CLECT_DC-SIGN_like"/>
    <property type="match status" value="1"/>
</dbReference>
<evidence type="ECO:0000256" key="2">
    <source>
        <dbReference type="SAM" id="MobiDB-lite"/>
    </source>
</evidence>
<reference evidence="5" key="3">
    <citation type="submission" date="2025-08" db="UniProtKB">
        <authorList>
            <consortium name="Ensembl"/>
        </authorList>
    </citation>
    <scope>IDENTIFICATION</scope>
    <source>
        <strain evidence="5">HSOK</strain>
    </source>
</reference>
<sequence length="317" mass="35235">MRWTPACCGSKVPGQSLSSRLSLFGCKLSTCPSETPPPAPGPGPSRLRFWMVPALMAGVLLVLIVVLGVYSESTCTRRVLLPEAIKELHRLQFSVQNHGEQLTAVSAALKHLSAVDSLSRSVAELRCSLNRLSNNGSAEDGCCSLGWIQFGSSCYFFSRVSLNWDESKVWCEKQNAHLVIIITDEEWDFVTKTSIPDWYWVGLSDGRTGKWEWVNHTPYTVEHRRWRPGQPDNWVVLVLGSEDCAHLYADGLLNDLHSPGENTRARAEQTNSTQKEPPGFEPGGGATHCTTGQHLSAHVLRLHLQSEVKAEHTRDHR</sequence>
<dbReference type="GO" id="GO:0030246">
    <property type="term" value="F:carbohydrate binding"/>
    <property type="evidence" value="ECO:0007669"/>
    <property type="project" value="UniProtKB-KW"/>
</dbReference>
<keyword evidence="1" id="KW-0430">Lectin</keyword>
<dbReference type="InterPro" id="IPR016187">
    <property type="entry name" value="CTDL_fold"/>
</dbReference>
<protein>
    <recommendedName>
        <fullName evidence="4">C-type lectin domain-containing protein</fullName>
    </recommendedName>
</protein>
<dbReference type="Ensembl" id="ENSORLT00015013020.1">
    <property type="protein sequence ID" value="ENSORLP00015001212.1"/>
    <property type="gene ID" value="ENSORLG00015001834.1"/>
</dbReference>
<accession>A0A3P9H0T2</accession>
<name>A0A3P9H0T2_ORYLA</name>